<keyword evidence="4" id="KW-0949">S-adenosyl-L-methionine</keyword>
<dbReference type="EMBL" id="JACHXZ010000001">
    <property type="protein sequence ID" value="MBB3166994.1"/>
    <property type="molecule type" value="Genomic_DNA"/>
</dbReference>
<sequence length="185" mass="20190">MNELVPQAQSLAELLADMHVAIGLTNPKSPSNVGAVMRAAGCYGADGVYYTGERFERAARYHTDTQRAGNLISLTGVEHYESPLPDDMALVCVELVEGAQPLPDFVHPTRALYVFGPEDGSLRQSLIDRADAVVYMPTQGSMNLAASVNVLLYDRAAKSFSAEHDATNIRESRDVNNRLRVKPLK</sequence>
<evidence type="ECO:0000313" key="6">
    <source>
        <dbReference type="EMBL" id="MBB3166994.1"/>
    </source>
</evidence>
<dbReference type="InterPro" id="IPR004384">
    <property type="entry name" value="RNA_MeTrfase_TrmJ/LasT"/>
</dbReference>
<reference evidence="6 7" key="1">
    <citation type="submission" date="2020-08" db="EMBL/GenBank/DDBJ databases">
        <title>Genomic Encyclopedia of Type Strains, Phase III (KMG-III): the genomes of soil and plant-associated and newly described type strains.</title>
        <authorList>
            <person name="Whitman W."/>
        </authorList>
    </citation>
    <scope>NUCLEOTIDE SEQUENCE [LARGE SCALE GENOMIC DNA]</scope>
    <source>
        <strain evidence="6 7">CECT 8571</strain>
    </source>
</reference>
<dbReference type="GO" id="GO:0003723">
    <property type="term" value="F:RNA binding"/>
    <property type="evidence" value="ECO:0007669"/>
    <property type="project" value="InterPro"/>
</dbReference>
<gene>
    <name evidence="6" type="ORF">FHS30_000170</name>
</gene>
<protein>
    <submittedName>
        <fullName evidence="6">tRNA(Leu) C34 or U34 (Ribose-2'-O)-methylase TrmL</fullName>
    </submittedName>
</protein>
<dbReference type="AlphaFoldDB" id="A0A839UG27"/>
<dbReference type="RefSeq" id="WP_246341102.1">
    <property type="nucleotide sequence ID" value="NZ_JACHXZ010000001.1"/>
</dbReference>
<comment type="similarity">
    <text evidence="1">Belongs to the class IV-like SAM-binding methyltransferase superfamily. RNA methyltransferase TrmH family.</text>
</comment>
<dbReference type="InterPro" id="IPR029026">
    <property type="entry name" value="tRNA_m1G_MTases_N"/>
</dbReference>
<evidence type="ECO:0000256" key="1">
    <source>
        <dbReference type="ARBA" id="ARBA00007228"/>
    </source>
</evidence>
<accession>A0A839UG27</accession>
<dbReference type="GO" id="GO:0005829">
    <property type="term" value="C:cytosol"/>
    <property type="evidence" value="ECO:0007669"/>
    <property type="project" value="TreeGrafter"/>
</dbReference>
<comment type="caution">
    <text evidence="6">The sequence shown here is derived from an EMBL/GenBank/DDBJ whole genome shotgun (WGS) entry which is preliminary data.</text>
</comment>
<dbReference type="CDD" id="cd18098">
    <property type="entry name" value="SpoU-like"/>
    <property type="match status" value="1"/>
</dbReference>
<dbReference type="GO" id="GO:0008173">
    <property type="term" value="F:RNA methyltransferase activity"/>
    <property type="evidence" value="ECO:0007669"/>
    <property type="project" value="InterPro"/>
</dbReference>
<keyword evidence="3" id="KW-0808">Transferase</keyword>
<evidence type="ECO:0000256" key="3">
    <source>
        <dbReference type="ARBA" id="ARBA00022679"/>
    </source>
</evidence>
<dbReference type="Pfam" id="PF00588">
    <property type="entry name" value="SpoU_methylase"/>
    <property type="match status" value="1"/>
</dbReference>
<evidence type="ECO:0000259" key="5">
    <source>
        <dbReference type="Pfam" id="PF00588"/>
    </source>
</evidence>
<dbReference type="InterPro" id="IPR001537">
    <property type="entry name" value="SpoU_MeTrfase"/>
</dbReference>
<dbReference type="Proteomes" id="UP000559987">
    <property type="component" value="Unassembled WGS sequence"/>
</dbReference>
<proteinExistence type="inferred from homology"/>
<organism evidence="6 7">
    <name type="scientific">Simiduia aestuariiviva</name>
    <dbReference type="NCBI Taxonomy" id="1510459"/>
    <lineage>
        <taxon>Bacteria</taxon>
        <taxon>Pseudomonadati</taxon>
        <taxon>Pseudomonadota</taxon>
        <taxon>Gammaproteobacteria</taxon>
        <taxon>Cellvibrionales</taxon>
        <taxon>Cellvibrionaceae</taxon>
        <taxon>Simiduia</taxon>
    </lineage>
</organism>
<keyword evidence="7" id="KW-1185">Reference proteome</keyword>
<evidence type="ECO:0000256" key="2">
    <source>
        <dbReference type="ARBA" id="ARBA00022603"/>
    </source>
</evidence>
<dbReference type="PANTHER" id="PTHR42786">
    <property type="entry name" value="TRNA/RRNA METHYLTRANSFERASE"/>
    <property type="match status" value="1"/>
</dbReference>
<dbReference type="GO" id="GO:0002128">
    <property type="term" value="P:tRNA nucleoside ribose methylation"/>
    <property type="evidence" value="ECO:0007669"/>
    <property type="project" value="TreeGrafter"/>
</dbReference>
<evidence type="ECO:0000313" key="7">
    <source>
        <dbReference type="Proteomes" id="UP000559987"/>
    </source>
</evidence>
<feature type="domain" description="tRNA/rRNA methyltransferase SpoU type" evidence="5">
    <location>
        <begin position="20"/>
        <end position="153"/>
    </location>
</feature>
<evidence type="ECO:0000256" key="4">
    <source>
        <dbReference type="ARBA" id="ARBA00022691"/>
    </source>
</evidence>
<dbReference type="PANTHER" id="PTHR42786:SF6">
    <property type="entry name" value="TRNA_RRNA METHYLTRANSFERASE SPOU TYPE DOMAIN-CONTAINING PROTEIN"/>
    <property type="match status" value="1"/>
</dbReference>
<name>A0A839UG27_9GAMM</name>
<dbReference type="Gene3D" id="3.40.1280.10">
    <property type="match status" value="1"/>
</dbReference>
<dbReference type="InterPro" id="IPR029028">
    <property type="entry name" value="Alpha/beta_knot_MTases"/>
</dbReference>
<dbReference type="SUPFAM" id="SSF75217">
    <property type="entry name" value="alpha/beta knot"/>
    <property type="match status" value="1"/>
</dbReference>
<keyword evidence="2 6" id="KW-0489">Methyltransferase</keyword>